<evidence type="ECO:0000313" key="2">
    <source>
        <dbReference type="Proteomes" id="UP000239406"/>
    </source>
</evidence>
<reference evidence="1 2" key="1">
    <citation type="submission" date="2018-02" db="EMBL/GenBank/DDBJ databases">
        <title>Reclassifiation of [Polyangium] brachysporum DSM 7029 as Guopingzhaonella breviflexa gen. nov., sp. nov., a member of the family Comamonadaceae.</title>
        <authorList>
            <person name="Tang B."/>
        </authorList>
    </citation>
    <scope>NUCLEOTIDE SEQUENCE [LARGE SCALE GENOMIC DNA]</scope>
    <source>
        <strain evidence="1 2">DSM 15344</strain>
    </source>
</reference>
<name>A0A2S5T7I4_9BURK</name>
<dbReference type="EMBL" id="PSNY01000004">
    <property type="protein sequence ID" value="PPE70931.1"/>
    <property type="molecule type" value="Genomic_DNA"/>
</dbReference>
<organism evidence="1 2">
    <name type="scientific">Caldimonas thermodepolymerans</name>
    <dbReference type="NCBI Taxonomy" id="215580"/>
    <lineage>
        <taxon>Bacteria</taxon>
        <taxon>Pseudomonadati</taxon>
        <taxon>Pseudomonadota</taxon>
        <taxon>Betaproteobacteria</taxon>
        <taxon>Burkholderiales</taxon>
        <taxon>Sphaerotilaceae</taxon>
        <taxon>Caldimonas</taxon>
    </lineage>
</organism>
<dbReference type="RefSeq" id="WP_104356623.1">
    <property type="nucleotide sequence ID" value="NZ_CP064338.1"/>
</dbReference>
<proteinExistence type="predicted"/>
<protein>
    <submittedName>
        <fullName evidence="1">Uncharacterized protein</fullName>
    </submittedName>
</protein>
<keyword evidence="2" id="KW-1185">Reference proteome</keyword>
<gene>
    <name evidence="1" type="ORF">C1702_05210</name>
</gene>
<dbReference type="AlphaFoldDB" id="A0A2S5T7I4"/>
<evidence type="ECO:0000313" key="1">
    <source>
        <dbReference type="EMBL" id="PPE70931.1"/>
    </source>
</evidence>
<dbReference type="Proteomes" id="UP000239406">
    <property type="component" value="Unassembled WGS sequence"/>
</dbReference>
<accession>A0A2S5T7I4</accession>
<comment type="caution">
    <text evidence="1">The sequence shown here is derived from an EMBL/GenBank/DDBJ whole genome shotgun (WGS) entry which is preliminary data.</text>
</comment>
<sequence length="76" mass="8239">MDGHAHTKQPPTVQATWTSDGTSYRITCPHCFRVHVHGPQPGHRAAHCEPGTPGKVLGYFIEPPADQAPADKERSA</sequence>